<gene>
    <name evidence="2" type="ORF">CDL15_Pgr018389</name>
</gene>
<sequence length="153" mass="17695">MEVGESSGVRELVYQVVPERTREQVGQYKHKGIVSCRKRKQKKRWEQRHEGLCAEVKKIVKEKVSRELDMIQLQDPSQGHEEEFQDDRVGHEGELWDKQVSARSSGQYSLSLKPSLDDPRFDLILLSSRFASELARSKAEKGDRSIEENARGR</sequence>
<dbReference type="EMBL" id="MTKT01005483">
    <property type="protein sequence ID" value="OWM66900.1"/>
    <property type="molecule type" value="Genomic_DNA"/>
</dbReference>
<feature type="compositionally biased region" description="Basic and acidic residues" evidence="1">
    <location>
        <begin position="135"/>
        <end position="153"/>
    </location>
</feature>
<evidence type="ECO:0000256" key="1">
    <source>
        <dbReference type="SAM" id="MobiDB-lite"/>
    </source>
</evidence>
<accession>A0A218W3K6</accession>
<dbReference type="Proteomes" id="UP000197138">
    <property type="component" value="Unassembled WGS sequence"/>
</dbReference>
<proteinExistence type="predicted"/>
<evidence type="ECO:0000313" key="2">
    <source>
        <dbReference type="EMBL" id="OWM66900.1"/>
    </source>
</evidence>
<dbReference type="AlphaFoldDB" id="A0A218W3K6"/>
<comment type="caution">
    <text evidence="2">The sequence shown here is derived from an EMBL/GenBank/DDBJ whole genome shotgun (WGS) entry which is preliminary data.</text>
</comment>
<evidence type="ECO:0000313" key="3">
    <source>
        <dbReference type="Proteomes" id="UP000197138"/>
    </source>
</evidence>
<protein>
    <submittedName>
        <fullName evidence="2">Uncharacterized protein</fullName>
    </submittedName>
</protein>
<reference evidence="3" key="1">
    <citation type="journal article" date="2017" name="Plant J.">
        <title>The pomegranate (Punica granatum L.) genome and the genomics of punicalagin biosynthesis.</title>
        <authorList>
            <person name="Qin G."/>
            <person name="Xu C."/>
            <person name="Ming R."/>
            <person name="Tang H."/>
            <person name="Guyot R."/>
            <person name="Kramer E.M."/>
            <person name="Hu Y."/>
            <person name="Yi X."/>
            <person name="Qi Y."/>
            <person name="Xu X."/>
            <person name="Gao Z."/>
            <person name="Pan H."/>
            <person name="Jian J."/>
            <person name="Tian Y."/>
            <person name="Yue Z."/>
            <person name="Xu Y."/>
        </authorList>
    </citation>
    <scope>NUCLEOTIDE SEQUENCE [LARGE SCALE GENOMIC DNA]</scope>
    <source>
        <strain evidence="3">cv. Dabenzi</strain>
    </source>
</reference>
<organism evidence="2 3">
    <name type="scientific">Punica granatum</name>
    <name type="common">Pomegranate</name>
    <dbReference type="NCBI Taxonomy" id="22663"/>
    <lineage>
        <taxon>Eukaryota</taxon>
        <taxon>Viridiplantae</taxon>
        <taxon>Streptophyta</taxon>
        <taxon>Embryophyta</taxon>
        <taxon>Tracheophyta</taxon>
        <taxon>Spermatophyta</taxon>
        <taxon>Magnoliopsida</taxon>
        <taxon>eudicotyledons</taxon>
        <taxon>Gunneridae</taxon>
        <taxon>Pentapetalae</taxon>
        <taxon>rosids</taxon>
        <taxon>malvids</taxon>
        <taxon>Myrtales</taxon>
        <taxon>Lythraceae</taxon>
        <taxon>Punica</taxon>
    </lineage>
</organism>
<feature type="region of interest" description="Disordered" evidence="1">
    <location>
        <begin position="133"/>
        <end position="153"/>
    </location>
</feature>
<name>A0A218W3K6_PUNGR</name>